<reference evidence="12 13" key="1">
    <citation type="journal article" date="2016" name="Mol. Biol. Evol.">
        <title>Comparative Genomics of Early-Diverging Mushroom-Forming Fungi Provides Insights into the Origins of Lignocellulose Decay Capabilities.</title>
        <authorList>
            <person name="Nagy L.G."/>
            <person name="Riley R."/>
            <person name="Tritt A."/>
            <person name="Adam C."/>
            <person name="Daum C."/>
            <person name="Floudas D."/>
            <person name="Sun H."/>
            <person name="Yadav J.S."/>
            <person name="Pangilinan J."/>
            <person name="Larsson K.H."/>
            <person name="Matsuura K."/>
            <person name="Barry K."/>
            <person name="Labutti K."/>
            <person name="Kuo R."/>
            <person name="Ohm R.A."/>
            <person name="Bhattacharya S.S."/>
            <person name="Shirouzu T."/>
            <person name="Yoshinaga Y."/>
            <person name="Martin F.M."/>
            <person name="Grigoriev I.V."/>
            <person name="Hibbett D.S."/>
        </authorList>
    </citation>
    <scope>NUCLEOTIDE SEQUENCE [LARGE SCALE GENOMIC DNA]</scope>
    <source>
        <strain evidence="12 13">HHB14362 ss-1</strain>
    </source>
</reference>
<dbReference type="PANTHER" id="PTHR14513:SF0">
    <property type="entry name" value="PROTECTION OF TELOMERES PROTEIN 1"/>
    <property type="match status" value="1"/>
</dbReference>
<evidence type="ECO:0000256" key="8">
    <source>
        <dbReference type="ARBA" id="ARBA00023242"/>
    </source>
</evidence>
<comment type="similarity">
    <text evidence="3">Belongs to the telombin family.</text>
</comment>
<dbReference type="GO" id="GO:0098505">
    <property type="term" value="F:G-rich strand telomeric DNA binding"/>
    <property type="evidence" value="ECO:0007669"/>
    <property type="project" value="TreeGrafter"/>
</dbReference>
<keyword evidence="7" id="KW-0238">DNA-binding</keyword>
<dbReference type="InterPro" id="IPR032042">
    <property type="entry name" value="POT1PC"/>
</dbReference>
<dbReference type="GO" id="GO:0032210">
    <property type="term" value="P:regulation of telomere maintenance via telomerase"/>
    <property type="evidence" value="ECO:0007669"/>
    <property type="project" value="TreeGrafter"/>
</dbReference>
<proteinExistence type="inferred from homology"/>
<organism evidence="12 13">
    <name type="scientific">Neolentinus lepideus HHB14362 ss-1</name>
    <dbReference type="NCBI Taxonomy" id="1314782"/>
    <lineage>
        <taxon>Eukaryota</taxon>
        <taxon>Fungi</taxon>
        <taxon>Dikarya</taxon>
        <taxon>Basidiomycota</taxon>
        <taxon>Agaricomycotina</taxon>
        <taxon>Agaricomycetes</taxon>
        <taxon>Gloeophyllales</taxon>
        <taxon>Gloeophyllaceae</taxon>
        <taxon>Neolentinus</taxon>
    </lineage>
</organism>
<dbReference type="Gene3D" id="2.40.50.140">
    <property type="entry name" value="Nucleic acid-binding proteins"/>
    <property type="match status" value="3"/>
</dbReference>
<dbReference type="GO" id="GO:0000783">
    <property type="term" value="C:nuclear telomere cap complex"/>
    <property type="evidence" value="ECO:0007669"/>
    <property type="project" value="TreeGrafter"/>
</dbReference>
<dbReference type="GO" id="GO:0010521">
    <property type="term" value="F:telomerase inhibitor activity"/>
    <property type="evidence" value="ECO:0007669"/>
    <property type="project" value="TreeGrafter"/>
</dbReference>
<keyword evidence="8" id="KW-0539">Nucleus</keyword>
<feature type="region of interest" description="Disordered" evidence="9">
    <location>
        <begin position="360"/>
        <end position="381"/>
    </location>
</feature>
<dbReference type="Pfam" id="PF02765">
    <property type="entry name" value="POT1"/>
    <property type="match status" value="1"/>
</dbReference>
<evidence type="ECO:0000256" key="4">
    <source>
        <dbReference type="ARBA" id="ARBA00015253"/>
    </source>
</evidence>
<sequence>MDQGRPSKKRRLACYSEADDLELFSPSGIISASDVVARSADADTREYIQGQIVMRWTFMRFRLSKLSGSSIAAELQLRGRCAELWDSFGFDIGDILRVSLKGVKIEQTKSAGKLVLVYDDGIAFQYVSRSKKVEDNGKIVNIWTSDRESGRKGTPPRRFADVDDWFSTPSTQHEKAAMRPTQKAAPQPVVQEEDIESTTADVFRAEIAPKFESNSLSQQASVGAVENVLPKPEVDSMNVGATTASLTSAQTDVVDATSSLDAKSAPRADLQSDTFSISRRVPHINEALELGETERTSEGTSTGQETKKAMRARMKMKKRERKALQTTANLAPTHLEEYDLPDKATDSGNAPNTPAIQTREVQVQQDVPSPKSVSFTPSSTKDLMANPGDLALNMRAGFRASTDYYVPLSNAHEHYEFSTIGVVTSASAPEVKGTGDWMTCLTVVDPSNVDLHSGYGFGGQDGFKINCFTKKHQEWLPRPRRGDVLLLRRIKRSTWQDKCTGIGYHDKLRWAIYSSSTGEVHHGDVGEAPRMTALDGGFGADFSPFWDPEEDELQYCIQLADWWQAMEKEQQRRMGTVHQISMVPRFPAGGRQHRLICDCTPDMPPAGFFNCTVEVLHVYHSENGGPHSLYVTDYTKNRLHMPFNTSWCRAEFAEYVLKIEMWDAAKEVCRSMQAGEFYALGNIKYRLGSSGYYEAKGNDAKYVRLGPEDEADQANPHLQALLARKKEYEEKQEPSSEFEHLLIKDIERERFMDCTVEVLHVALRPEKDLSCIYVTDYTLNDSIPRQDASWSKGLENAVFIIRLYNAQAKMAERVEVGCYYKIGSLQVKRSSEGSYQGRLGGDGRHISKMHAGSSDPRLRELLRRKQHWQSCEERVSSSSSKEFSTLGQVRMSVECPRKFKVLARIVDFYPLKLDKCFFFRCMHCHKNLPGNRKGCMDCDDDDDDDSVSCFMRLFFRLQDVDGSTLEVSACDPDFGLLQGFEPADPYEDDGILDDLKTRLEPFLGNLPQVHENIEKNVPLKSDSPFIQCTIYSWPLEGERGTRGYAIMDIKQADED</sequence>
<comment type="subcellular location">
    <subcellularLocation>
        <location evidence="2">Chromosome</location>
        <location evidence="2">Telomere</location>
    </subcellularLocation>
    <subcellularLocation>
        <location evidence="1">Nucleus</location>
    </subcellularLocation>
</comment>
<evidence type="ECO:0000256" key="6">
    <source>
        <dbReference type="ARBA" id="ARBA00022895"/>
    </source>
</evidence>
<keyword evidence="5" id="KW-0158">Chromosome</keyword>
<feature type="domain" description="Protection of telomeres protein 1 ssDNA-binding" evidence="11">
    <location>
        <begin position="602"/>
        <end position="731"/>
    </location>
</feature>
<dbReference type="SUPFAM" id="SSF50249">
    <property type="entry name" value="Nucleic acid-binding proteins"/>
    <property type="match status" value="3"/>
</dbReference>
<feature type="domain" description="Protection of telomeres protein 1 ssDNA-binding" evidence="11">
    <location>
        <begin position="742"/>
        <end position="869"/>
    </location>
</feature>
<dbReference type="InParanoid" id="A0A165TX81"/>
<accession>A0A165TX81</accession>
<evidence type="ECO:0000256" key="1">
    <source>
        <dbReference type="ARBA" id="ARBA00004123"/>
    </source>
</evidence>
<dbReference type="InterPro" id="IPR012340">
    <property type="entry name" value="NA-bd_OB-fold"/>
</dbReference>
<keyword evidence="13" id="KW-1185">Reference proteome</keyword>
<protein>
    <recommendedName>
        <fullName evidence="4">Protection of telomeres protein 1</fullName>
    </recommendedName>
</protein>
<dbReference type="GO" id="GO:0016233">
    <property type="term" value="P:telomere capping"/>
    <property type="evidence" value="ECO:0007669"/>
    <property type="project" value="TreeGrafter"/>
</dbReference>
<feature type="region of interest" description="Disordered" evidence="9">
    <location>
        <begin position="173"/>
        <end position="194"/>
    </location>
</feature>
<evidence type="ECO:0000256" key="3">
    <source>
        <dbReference type="ARBA" id="ARBA00008442"/>
    </source>
</evidence>
<dbReference type="Proteomes" id="UP000076761">
    <property type="component" value="Unassembled WGS sequence"/>
</dbReference>
<evidence type="ECO:0000313" key="12">
    <source>
        <dbReference type="EMBL" id="KZT27311.1"/>
    </source>
</evidence>
<dbReference type="InterPro" id="IPR028389">
    <property type="entry name" value="POT1"/>
</dbReference>
<evidence type="ECO:0000256" key="2">
    <source>
        <dbReference type="ARBA" id="ARBA00004574"/>
    </source>
</evidence>
<evidence type="ECO:0000259" key="10">
    <source>
        <dbReference type="Pfam" id="PF02765"/>
    </source>
</evidence>
<gene>
    <name evidence="12" type="ORF">NEOLEDRAFT_1240282</name>
</gene>
<dbReference type="EMBL" id="KV425562">
    <property type="protein sequence ID" value="KZT27311.1"/>
    <property type="molecule type" value="Genomic_DNA"/>
</dbReference>
<dbReference type="PANTHER" id="PTHR14513">
    <property type="entry name" value="PROTECTION OF TELOMERES 1"/>
    <property type="match status" value="1"/>
</dbReference>
<dbReference type="OrthoDB" id="2186770at2759"/>
<evidence type="ECO:0000256" key="7">
    <source>
        <dbReference type="ARBA" id="ARBA00023125"/>
    </source>
</evidence>
<dbReference type="InterPro" id="IPR011564">
    <property type="entry name" value="Telomer_end-bd_POT1/Cdc13"/>
</dbReference>
<evidence type="ECO:0000256" key="9">
    <source>
        <dbReference type="SAM" id="MobiDB-lite"/>
    </source>
</evidence>
<dbReference type="STRING" id="1314782.A0A165TX81"/>
<evidence type="ECO:0000256" key="5">
    <source>
        <dbReference type="ARBA" id="ARBA00022454"/>
    </source>
</evidence>
<dbReference type="AlphaFoldDB" id="A0A165TX81"/>
<dbReference type="Pfam" id="PF16686">
    <property type="entry name" value="POT1PC"/>
    <property type="match status" value="2"/>
</dbReference>
<evidence type="ECO:0000259" key="11">
    <source>
        <dbReference type="Pfam" id="PF16686"/>
    </source>
</evidence>
<feature type="domain" description="Telomeric single stranded DNA binding POT1/Cdc13" evidence="10">
    <location>
        <begin position="405"/>
        <end position="554"/>
    </location>
</feature>
<evidence type="ECO:0000313" key="13">
    <source>
        <dbReference type="Proteomes" id="UP000076761"/>
    </source>
</evidence>
<name>A0A165TX81_9AGAM</name>
<keyword evidence="6" id="KW-0779">Telomere</keyword>